<sequence length="1281" mass="143281">MSELSAAVKGESWHSDHQRIALSPSNLSSGNPVNMEVGDDDEEEDLDFNPFLREETPSDASSSLTSENEGASASVDKIMSSSDQQDVNTASRPIDETQHCSLIIGKEDENTLMHNRLATDDDCGKEPVQENQGTNCTQQEENLTVCGKSQNPTISIDDEDAIFKRTRARVSLANYTLEELETFLQESDDDGDLQNIDEEEEYRKFLAAVLLDGGDDKHNGQGDDNLDEDENDADFEIEIEEALESDADENIENEKLLDDKQEEDSRRPVTRQKKRLKESAESKKCFLGQPKLPLRPILPYVAHAQVSPLPAYGWQFPSKNGADLANGFTAQQIGQLYCLIHEHVQLLVQVFSVCVLDPSRQPVAVEVQKMITEMVCRREEALVSNKVPYPRTCFETPYLRSSLDNASNQSSEFSHWMPLIDCPLFSILDVAPLRLANSYTTDVTATVVRYRQSHLDNAADKSHLKREPLFPLPMIDTGRESNNKLLGGFNTMSTVSSLSPGQLQPKKSLAATLVESTKKQSVAIVPVDIARLAQRFFPLFNIALFPHKPPLPAVANRVLFTDAEDGLLAMGLMEYNNDWGAIQKHFLPCKSKHQIFVRQKNRSSSKAPENPIKAVRRMKTSPLTIDEKARIYEGLKLFKHDWISVWKFFVPHRDPSLLPRQWRIATGTQKSYCKSEAVKEKRRLYEAKRRKMKALTADTETIPGNEVDNGGPNSSDEMDNENEAYVHEAFLADSSIGRNDTQSVQLIQHEGAYIGQKSSTNTDESDDLHQVGGTKLDLPTSSKTFENTNDFSKQTGVYSVSPMNLFSGSKSKSIGKNMLVSVPQARKNKGARVVKLAPDLPPVNLPPSVRVISRSAFHGFRGGSLFSNISSNATKDVVSTSSQAITKYINTENPGKQLNLCSDGGPHTNMAEENPVESDFQMHPLLFQCPEDQSSYYHQVSRYSFLSQNSGQVDPVVGVKDNINIISYSREAPAEVHTIDFHPLLQRSTGATLSTRIRGSENIVSDVECHQFLDQSDCNLRESVSHSEKENNLDLDFRLYSATDNENLKFASRDSLEHVESRTSYLKHSGLSNSSRVFAQSQECEVENVHLIGPEPTRMNNYARQSLEERNEESLPGIVMEQEELSDSDEASEHVEFEREEMDDSEEDAQPSQTHNKDIQTFVSLGEHQAIDEHSQVHRPRSIIQQGPAQESKLCSSSSQARQDPCHANVPQLKPKKDSGKKDTLRKTHLGAAHARPHQSSKARPKSSRACPIEPRRLHLQTDTECMNANPRKPRKRSAPN</sequence>
<dbReference type="GO" id="GO:0003712">
    <property type="term" value="F:transcription coregulator activity"/>
    <property type="evidence" value="ECO:0007669"/>
    <property type="project" value="TreeGrafter"/>
</dbReference>
<dbReference type="InterPro" id="IPR052435">
    <property type="entry name" value="YY1-Transcr_Regul"/>
</dbReference>
<comment type="caution">
    <text evidence="5">The sequence shown here is derived from an EMBL/GenBank/DDBJ whole genome shotgun (WGS) entry which is preliminary data.</text>
</comment>
<feature type="compositionally biased region" description="Polar residues" evidence="4">
    <location>
        <begin position="79"/>
        <end position="91"/>
    </location>
</feature>
<feature type="region of interest" description="Disordered" evidence="4">
    <location>
        <begin position="1"/>
        <end position="93"/>
    </location>
</feature>
<proteinExistence type="predicted"/>
<evidence type="ECO:0000256" key="4">
    <source>
        <dbReference type="SAM" id="MobiDB-lite"/>
    </source>
</evidence>
<feature type="region of interest" description="Disordered" evidence="4">
    <location>
        <begin position="1186"/>
        <end position="1281"/>
    </location>
</feature>
<feature type="compositionally biased region" description="Basic and acidic residues" evidence="4">
    <location>
        <begin position="1215"/>
        <end position="1226"/>
    </location>
</feature>
<dbReference type="PANTHER" id="PTHR16088">
    <property type="entry name" value="YY1 ASSOCIATED PROTEIN-RELATED"/>
    <property type="match status" value="1"/>
</dbReference>
<feature type="compositionally biased region" description="Acidic residues" evidence="4">
    <location>
        <begin position="242"/>
        <end position="251"/>
    </location>
</feature>
<dbReference type="GO" id="GO:0005634">
    <property type="term" value="C:nucleus"/>
    <property type="evidence" value="ECO:0007669"/>
    <property type="project" value="TreeGrafter"/>
</dbReference>
<feature type="compositionally biased region" description="Polar residues" evidence="4">
    <location>
        <begin position="23"/>
        <end position="32"/>
    </location>
</feature>
<feature type="compositionally biased region" description="Basic and acidic residues" evidence="4">
    <location>
        <begin position="252"/>
        <end position="267"/>
    </location>
</feature>
<feature type="compositionally biased region" description="Acidic residues" evidence="4">
    <location>
        <begin position="1138"/>
        <end position="1149"/>
    </location>
</feature>
<feature type="compositionally biased region" description="Polar residues" evidence="4">
    <location>
        <begin position="1186"/>
        <end position="1202"/>
    </location>
</feature>
<organism evidence="5 6">
    <name type="scientific">Ananas comosus</name>
    <name type="common">Pineapple</name>
    <name type="synonym">Ananas ananas</name>
    <dbReference type="NCBI Taxonomy" id="4615"/>
    <lineage>
        <taxon>Eukaryota</taxon>
        <taxon>Viridiplantae</taxon>
        <taxon>Streptophyta</taxon>
        <taxon>Embryophyta</taxon>
        <taxon>Tracheophyta</taxon>
        <taxon>Spermatophyta</taxon>
        <taxon>Magnoliopsida</taxon>
        <taxon>Liliopsida</taxon>
        <taxon>Poales</taxon>
        <taxon>Bromeliaceae</taxon>
        <taxon>Bromelioideae</taxon>
        <taxon>Ananas</taxon>
    </lineage>
</organism>
<feature type="compositionally biased region" description="Polar residues" evidence="4">
    <location>
        <begin position="58"/>
        <end position="71"/>
    </location>
</feature>
<feature type="compositionally biased region" description="Basic residues" evidence="4">
    <location>
        <begin position="1272"/>
        <end position="1281"/>
    </location>
</feature>
<dbReference type="STRING" id="4615.A0A199W540"/>
<name>A0A199W540_ANACO</name>
<dbReference type="PANTHER" id="PTHR16088:SF3">
    <property type="entry name" value="GON-4-LIKE PROTEIN"/>
    <property type="match status" value="1"/>
</dbReference>
<feature type="region of interest" description="Disordered" evidence="4">
    <location>
        <begin position="1122"/>
        <end position="1155"/>
    </location>
</feature>
<keyword evidence="3" id="KW-0539">Nucleus</keyword>
<evidence type="ECO:0000313" key="5">
    <source>
        <dbReference type="EMBL" id="OAY84030.1"/>
    </source>
</evidence>
<evidence type="ECO:0000313" key="6">
    <source>
        <dbReference type="Proteomes" id="UP000092600"/>
    </source>
</evidence>
<dbReference type="GO" id="GO:0006355">
    <property type="term" value="P:regulation of DNA-templated transcription"/>
    <property type="evidence" value="ECO:0007669"/>
    <property type="project" value="TreeGrafter"/>
</dbReference>
<evidence type="ECO:0000256" key="2">
    <source>
        <dbReference type="ARBA" id="ARBA00023163"/>
    </source>
</evidence>
<dbReference type="Proteomes" id="UP000092600">
    <property type="component" value="Unassembled WGS sequence"/>
</dbReference>
<evidence type="ECO:0000256" key="1">
    <source>
        <dbReference type="ARBA" id="ARBA00023015"/>
    </source>
</evidence>
<feature type="compositionally biased region" description="Basic residues" evidence="4">
    <location>
        <begin position="1235"/>
        <end position="1247"/>
    </location>
</feature>
<gene>
    <name evidence="5" type="ORF">ACMD2_04630</name>
</gene>
<keyword evidence="1" id="KW-0805">Transcription regulation</keyword>
<protein>
    <submittedName>
        <fullName evidence="5">Myb-like protein O</fullName>
    </submittedName>
</protein>
<dbReference type="EMBL" id="LSRQ01000277">
    <property type="protein sequence ID" value="OAY84030.1"/>
    <property type="molecule type" value="Genomic_DNA"/>
</dbReference>
<feature type="region of interest" description="Disordered" evidence="4">
    <location>
        <begin position="242"/>
        <end position="277"/>
    </location>
</feature>
<evidence type="ECO:0000256" key="3">
    <source>
        <dbReference type="ARBA" id="ARBA00023242"/>
    </source>
</evidence>
<reference evidence="5 6" key="1">
    <citation type="journal article" date="2016" name="DNA Res.">
        <title>The draft genome of MD-2 pineapple using hybrid error correction of long reads.</title>
        <authorList>
            <person name="Redwan R.M."/>
            <person name="Saidin A."/>
            <person name="Kumar S.V."/>
        </authorList>
    </citation>
    <scope>NUCLEOTIDE SEQUENCE [LARGE SCALE GENOMIC DNA]</scope>
    <source>
        <strain evidence="6">cv. MD2</strain>
        <tissue evidence="5">Leaf</tissue>
    </source>
</reference>
<feature type="compositionally biased region" description="Acidic residues" evidence="4">
    <location>
        <begin position="37"/>
        <end position="47"/>
    </location>
</feature>
<keyword evidence="2" id="KW-0804">Transcription</keyword>
<accession>A0A199W540</accession>